<dbReference type="SUPFAM" id="SSF53335">
    <property type="entry name" value="S-adenosyl-L-methionine-dependent methyltransferases"/>
    <property type="match status" value="1"/>
</dbReference>
<protein>
    <recommendedName>
        <fullName evidence="1">C-methyltransferase domain-containing protein</fullName>
    </recommendedName>
</protein>
<accession>A0A1F5KD08</accession>
<proteinExistence type="predicted"/>
<reference evidence="2 3" key="1">
    <citation type="journal article" date="2016" name="Nat. Commun.">
        <title>Thousands of microbial genomes shed light on interconnected biogeochemical processes in an aquifer system.</title>
        <authorList>
            <person name="Anantharaman K."/>
            <person name="Brown C.T."/>
            <person name="Hug L.A."/>
            <person name="Sharon I."/>
            <person name="Castelle C.J."/>
            <person name="Probst A.J."/>
            <person name="Thomas B.C."/>
            <person name="Singh A."/>
            <person name="Wilkins M.J."/>
            <person name="Karaoz U."/>
            <person name="Brodie E.L."/>
            <person name="Williams K.H."/>
            <person name="Hubbard S.S."/>
            <person name="Banfield J.F."/>
        </authorList>
    </citation>
    <scope>NUCLEOTIDE SEQUENCE [LARGE SCALE GENOMIC DNA]</scope>
</reference>
<dbReference type="Pfam" id="PF08484">
    <property type="entry name" value="Methyltransf_14"/>
    <property type="match status" value="1"/>
</dbReference>
<comment type="caution">
    <text evidence="2">The sequence shown here is derived from an EMBL/GenBank/DDBJ whole genome shotgun (WGS) entry which is preliminary data.</text>
</comment>
<dbReference type="Gene3D" id="6.20.50.110">
    <property type="entry name" value="Methyltransferase, zinc-binding domain"/>
    <property type="match status" value="1"/>
</dbReference>
<evidence type="ECO:0000313" key="3">
    <source>
        <dbReference type="Proteomes" id="UP000176527"/>
    </source>
</evidence>
<dbReference type="EMBL" id="MFDE01000012">
    <property type="protein sequence ID" value="OGE38778.1"/>
    <property type="molecule type" value="Genomic_DNA"/>
</dbReference>
<evidence type="ECO:0000259" key="1">
    <source>
        <dbReference type="Pfam" id="PF08484"/>
    </source>
</evidence>
<dbReference type="Pfam" id="PF13489">
    <property type="entry name" value="Methyltransf_23"/>
    <property type="match status" value="1"/>
</dbReference>
<dbReference type="Gene3D" id="3.40.50.150">
    <property type="entry name" value="Vaccinia Virus protein VP39"/>
    <property type="match status" value="1"/>
</dbReference>
<dbReference type="InterPro" id="IPR038576">
    <property type="entry name" value="Methyltransf_Zn-bd_dom_put_sf"/>
</dbReference>
<evidence type="ECO:0000313" key="2">
    <source>
        <dbReference type="EMBL" id="OGE38778.1"/>
    </source>
</evidence>
<sequence length="397" mass="45356">MKIKLNPVIDFGKMPIANAFCTPDQFAEEFFYNLVLGFDPKTKAIGLVNPVPLKKMFHDHYAFYSSTSYGMQIHFAQTARKLLPIAKKGLVVELGSNDGIMLEAWKNLNIPAIGVEPSKNVAEVSKHKGHKVVVKYTNDKVVDQILALGKVTLVYSANTFCQFANITEYLGYVTRLIGKNGVFVFEDPYFLDIFEKTSYDQIYDEHVWYFTVSFMNNMLEPLGYHVFNCEHIEVHGGELRMYVGHKDTFPAKPIVSKWLAKESNLDRKIEALRINIMKSKIKLLEILNRVKKEKKTICGFGATSKSTTIFNYCGIGPNLIPFVTDTTPIKIGKYYPGVHIPIVKQEVFEEGKIDSKKKIDYAFLGAWNHFKEISKYQEWYTKSGGHWITHVPKPRVI</sequence>
<feature type="domain" description="C-methyltransferase" evidence="1">
    <location>
        <begin position="234"/>
        <end position="392"/>
    </location>
</feature>
<name>A0A1F5KD08_9BACT</name>
<gene>
    <name evidence="2" type="ORF">A3F00_00660</name>
</gene>
<dbReference type="Gene3D" id="3.40.50.720">
    <property type="entry name" value="NAD(P)-binding Rossmann-like Domain"/>
    <property type="match status" value="1"/>
</dbReference>
<dbReference type="AlphaFoldDB" id="A0A1F5KD08"/>
<dbReference type="InterPro" id="IPR013691">
    <property type="entry name" value="MeTrfase_14"/>
</dbReference>
<organism evidence="2 3">
    <name type="scientific">Candidatus Daviesbacteria bacterium RIFCSPHIGHO2_12_FULL_37_11</name>
    <dbReference type="NCBI Taxonomy" id="1797777"/>
    <lineage>
        <taxon>Bacteria</taxon>
        <taxon>Candidatus Daviesiibacteriota</taxon>
    </lineage>
</organism>
<dbReference type="InterPro" id="IPR029063">
    <property type="entry name" value="SAM-dependent_MTases_sf"/>
</dbReference>
<dbReference type="Proteomes" id="UP000176527">
    <property type="component" value="Unassembled WGS sequence"/>
</dbReference>